<organism evidence="1 2">
    <name type="scientific">Nannocystis radixulma</name>
    <dbReference type="NCBI Taxonomy" id="2995305"/>
    <lineage>
        <taxon>Bacteria</taxon>
        <taxon>Pseudomonadati</taxon>
        <taxon>Myxococcota</taxon>
        <taxon>Polyangia</taxon>
        <taxon>Nannocystales</taxon>
        <taxon>Nannocystaceae</taxon>
        <taxon>Nannocystis</taxon>
    </lineage>
</organism>
<comment type="caution">
    <text evidence="1">The sequence shown here is derived from an EMBL/GenBank/DDBJ whole genome shotgun (WGS) entry which is preliminary data.</text>
</comment>
<evidence type="ECO:0000313" key="1">
    <source>
        <dbReference type="EMBL" id="MDC0673164.1"/>
    </source>
</evidence>
<keyword evidence="2" id="KW-1185">Reference proteome</keyword>
<accession>A0ABT5BGB1</accession>
<name>A0ABT5BGB1_9BACT</name>
<sequence>MAQRRSTTTEIEPGVGWQLVVSGALVFVGCDPPASWQAHPYAPASVGDEWVYSIPQAHPGVKEPTTQSIDRILAAEQRGDRLVARVRSEFFGGNSERDLVITAIGVTPEIGTMTSSVGEVTARAAEGVYLPRELSLGMRWDWRQELDTPVSAMAVAGRCAVVGHDWFRGQTAVHVRCETHNRMTTTAKIGAAVPPIEHVQTEDNFYVRGLGLVRSVTTTPQGYRSEKLLVRWQVAGAPLVAVDTPAIAVGEP</sequence>
<gene>
    <name evidence="1" type="ORF">POL58_35755</name>
</gene>
<protein>
    <submittedName>
        <fullName evidence="1">Uncharacterized protein</fullName>
    </submittedName>
</protein>
<dbReference type="PROSITE" id="PS51257">
    <property type="entry name" value="PROKAR_LIPOPROTEIN"/>
    <property type="match status" value="1"/>
</dbReference>
<dbReference type="Proteomes" id="UP001217838">
    <property type="component" value="Unassembled WGS sequence"/>
</dbReference>
<dbReference type="RefSeq" id="WP_272005766.1">
    <property type="nucleotide sequence ID" value="NZ_JAQNDN010000022.1"/>
</dbReference>
<dbReference type="EMBL" id="JAQNDN010000022">
    <property type="protein sequence ID" value="MDC0673164.1"/>
    <property type="molecule type" value="Genomic_DNA"/>
</dbReference>
<evidence type="ECO:0000313" key="2">
    <source>
        <dbReference type="Proteomes" id="UP001217838"/>
    </source>
</evidence>
<reference evidence="1 2" key="1">
    <citation type="submission" date="2022-11" db="EMBL/GenBank/DDBJ databases">
        <title>Minimal conservation of predation-associated metabolite biosynthetic gene clusters underscores biosynthetic potential of Myxococcota including descriptions for ten novel species: Archangium lansinium sp. nov., Myxococcus landrumus sp. nov., Nannocystis bai.</title>
        <authorList>
            <person name="Ahearne A."/>
            <person name="Stevens C."/>
            <person name="Dowd S."/>
        </authorList>
    </citation>
    <scope>NUCLEOTIDE SEQUENCE [LARGE SCALE GENOMIC DNA]</scope>
    <source>
        <strain evidence="1 2">NCELM</strain>
    </source>
</reference>
<proteinExistence type="predicted"/>